<reference evidence="3 4" key="1">
    <citation type="journal article" date="2021" name="bioRxiv">
        <title>The Gossypium anomalum genome as a resource for cotton improvement and evolutionary analysis of hybrid incompatibility.</title>
        <authorList>
            <person name="Grover C.E."/>
            <person name="Yuan D."/>
            <person name="Arick M.A."/>
            <person name="Miller E.R."/>
            <person name="Hu G."/>
            <person name="Peterson D.G."/>
            <person name="Wendel J.F."/>
            <person name="Udall J.A."/>
        </authorList>
    </citation>
    <scope>NUCLEOTIDE SEQUENCE [LARGE SCALE GENOMIC DNA]</scope>
    <source>
        <strain evidence="3">JFW-Udall</strain>
        <tissue evidence="3">Leaf</tissue>
    </source>
</reference>
<evidence type="ECO:0000313" key="4">
    <source>
        <dbReference type="Proteomes" id="UP000701853"/>
    </source>
</evidence>
<dbReference type="GO" id="GO:0140673">
    <property type="term" value="P:transcription elongation-coupled chromatin remodeling"/>
    <property type="evidence" value="ECO:0007669"/>
    <property type="project" value="InterPro"/>
</dbReference>
<feature type="chain" id="PRO_5035145174" evidence="2">
    <location>
        <begin position="25"/>
        <end position="585"/>
    </location>
</feature>
<name>A0A8J5Z469_9ROSI</name>
<proteinExistence type="predicted"/>
<feature type="signal peptide" evidence="2">
    <location>
        <begin position="1"/>
        <end position="24"/>
    </location>
</feature>
<sequence length="585" mass="67596">MARLNLALLVIVFVLIYQVPSMQSRKLFNGEMKAAVISPKDNLVPSDVPKKLTTEKDSIMADNERIFSVHLGKIDRLLQSAVPISTTPSSEETVEVKPTLSRGLRIAYSTTHVIVKFPPRQFYPVFVQPSFVNFVVVVKVVPLSILSLRTVDSSLTHSLPPQSCLLSLVRTSNLDQFECDGFIVDDEEEEEDENDQVLKSKKTKKKKRERRSVKDPVMHDDDGEFETEMFKRLKRAEKCTKVVEQSGSSDDEGLLFDNVFGEEKASFCGQNYEMSDFIVGEEKSYGEGSSLRYILLIIKSLFMKLLTNIKYLEYWLSVKHFTLYYLFVNANYLCKWLKMNKKKMEQVITICSSTLDDKVPITDDANQTLNHQKQVQASKVNMDNSSEFGPFFLANKYTTERDDLIRQTDIPERMQMIEEIVGPPPLDKKSIKEGTIWIHNQLVMNSYILFCKKRTEERSVEVSVLLNKIKKEDIMRFLELHHVEKFDVNNNDVGQAGQLKWHKVLWIIKELDMWLLLQKRMSVLQIHQRKIYDEECLKIDNSEKYTLNKQLFESISKSLNEAETKEEIDDVDAKYTLNKLLSGST</sequence>
<gene>
    <name evidence="3" type="ORF">CXB51_000418</name>
</gene>
<evidence type="ECO:0000313" key="3">
    <source>
        <dbReference type="EMBL" id="KAG8502398.1"/>
    </source>
</evidence>
<keyword evidence="4" id="KW-1185">Reference proteome</keyword>
<feature type="region of interest" description="Disordered" evidence="1">
    <location>
        <begin position="190"/>
        <end position="218"/>
    </location>
</feature>
<dbReference type="Gene3D" id="1.10.10.650">
    <property type="entry name" value="RuvA domain 2-like"/>
    <property type="match status" value="1"/>
</dbReference>
<feature type="compositionally biased region" description="Basic residues" evidence="1">
    <location>
        <begin position="199"/>
        <end position="211"/>
    </location>
</feature>
<dbReference type="AlphaFoldDB" id="A0A8J5Z469"/>
<dbReference type="Gene3D" id="1.10.150.850">
    <property type="entry name" value="Spt6, helix-hairpin-helix domain"/>
    <property type="match status" value="1"/>
</dbReference>
<dbReference type="PANTHER" id="PTHR10145:SF6">
    <property type="entry name" value="TRANSCRIPTION ELONGATION FACTOR SPT6"/>
    <property type="match status" value="1"/>
</dbReference>
<keyword evidence="2" id="KW-0732">Signal</keyword>
<dbReference type="InterPro" id="IPR023319">
    <property type="entry name" value="Tex-like_HTH_dom_sf"/>
</dbReference>
<dbReference type="Proteomes" id="UP000701853">
    <property type="component" value="Chromosome 1"/>
</dbReference>
<dbReference type="InterPro" id="IPR017072">
    <property type="entry name" value="TF_Spt6"/>
</dbReference>
<accession>A0A8J5Z469</accession>
<dbReference type="GO" id="GO:0034728">
    <property type="term" value="P:nucleosome organization"/>
    <property type="evidence" value="ECO:0007669"/>
    <property type="project" value="TreeGrafter"/>
</dbReference>
<organism evidence="3 4">
    <name type="scientific">Gossypium anomalum</name>
    <dbReference type="NCBI Taxonomy" id="47600"/>
    <lineage>
        <taxon>Eukaryota</taxon>
        <taxon>Viridiplantae</taxon>
        <taxon>Streptophyta</taxon>
        <taxon>Embryophyta</taxon>
        <taxon>Tracheophyta</taxon>
        <taxon>Spermatophyta</taxon>
        <taxon>Magnoliopsida</taxon>
        <taxon>eudicotyledons</taxon>
        <taxon>Gunneridae</taxon>
        <taxon>Pentapetalae</taxon>
        <taxon>rosids</taxon>
        <taxon>malvids</taxon>
        <taxon>Malvales</taxon>
        <taxon>Malvaceae</taxon>
        <taxon>Malvoideae</taxon>
        <taxon>Gossypium</taxon>
    </lineage>
</organism>
<dbReference type="GO" id="GO:0008023">
    <property type="term" value="C:transcription elongation factor complex"/>
    <property type="evidence" value="ECO:0007669"/>
    <property type="project" value="TreeGrafter"/>
</dbReference>
<dbReference type="GO" id="GO:0031491">
    <property type="term" value="F:nucleosome binding"/>
    <property type="evidence" value="ECO:0007669"/>
    <property type="project" value="TreeGrafter"/>
</dbReference>
<evidence type="ECO:0000256" key="1">
    <source>
        <dbReference type="SAM" id="MobiDB-lite"/>
    </source>
</evidence>
<evidence type="ECO:0000256" key="2">
    <source>
        <dbReference type="SAM" id="SignalP"/>
    </source>
</evidence>
<dbReference type="PANTHER" id="PTHR10145">
    <property type="entry name" value="TRANSCRIPTION ELONGATION FACTOR SPT6"/>
    <property type="match status" value="1"/>
</dbReference>
<comment type="caution">
    <text evidence="3">The sequence shown here is derived from an EMBL/GenBank/DDBJ whole genome shotgun (WGS) entry which is preliminary data.</text>
</comment>
<protein>
    <submittedName>
        <fullName evidence="3">Uncharacterized protein</fullName>
    </submittedName>
</protein>
<dbReference type="GO" id="GO:0042393">
    <property type="term" value="F:histone binding"/>
    <property type="evidence" value="ECO:0007669"/>
    <property type="project" value="TreeGrafter"/>
</dbReference>
<dbReference type="EMBL" id="JAHUZN010000001">
    <property type="protein sequence ID" value="KAG8502398.1"/>
    <property type="molecule type" value="Genomic_DNA"/>
</dbReference>
<dbReference type="OrthoDB" id="1001620at2759"/>